<dbReference type="STRING" id="679200.HMPREF9333_00450"/>
<evidence type="ECO:0000256" key="2">
    <source>
        <dbReference type="ARBA" id="ARBA00006683"/>
    </source>
</evidence>
<organism evidence="9 10">
    <name type="scientific">Johnsonella ignava ATCC 51276</name>
    <dbReference type="NCBI Taxonomy" id="679200"/>
    <lineage>
        <taxon>Bacteria</taxon>
        <taxon>Bacillati</taxon>
        <taxon>Bacillota</taxon>
        <taxon>Clostridia</taxon>
        <taxon>Lachnospirales</taxon>
        <taxon>Lachnospiraceae</taxon>
        <taxon>Johnsonella</taxon>
    </lineage>
</organism>
<feature type="transmembrane region" description="Helical" evidence="7">
    <location>
        <begin position="46"/>
        <end position="68"/>
    </location>
</feature>
<proteinExistence type="inferred from homology"/>
<dbReference type="InterPro" id="IPR050445">
    <property type="entry name" value="Bact_polysacc_biosynth/exp"/>
</dbReference>
<dbReference type="AlphaFoldDB" id="G5GFW1"/>
<sequence>MNFRKGETAVSTGSSFYIPLEMVNNINEEEIQLDIFEVLYALKKRFFLLLFSTILGFGIFGAYSYFILSPQYTSTAMLYVFSKETTLTSLADLQIGSQLTKDYKIIISSRPVLQKVINTLDLKIDYKELKKKLTVDNPNDTRILSLSIVDEDPAMAKKIVDEVANTASDYIGDLMEMVPPKLIEDGEVPIHKTSPHTVLNAVIGAVLAVVIVVGVTVLQVIFDESIKTEDDIARYLDITVLAVLPDTDEDEKLNRRKT</sequence>
<dbReference type="HOGENOM" id="CLU_082668_0_0_9"/>
<dbReference type="GO" id="GO:0004713">
    <property type="term" value="F:protein tyrosine kinase activity"/>
    <property type="evidence" value="ECO:0007669"/>
    <property type="project" value="TreeGrafter"/>
</dbReference>
<dbReference type="RefSeq" id="WP_005539514.1">
    <property type="nucleotide sequence ID" value="NZ_JH378829.1"/>
</dbReference>
<evidence type="ECO:0000256" key="5">
    <source>
        <dbReference type="ARBA" id="ARBA00022989"/>
    </source>
</evidence>
<dbReference type="eggNOG" id="COG3944">
    <property type="taxonomic scope" value="Bacteria"/>
</dbReference>
<keyword evidence="6 7" id="KW-0472">Membrane</keyword>
<protein>
    <recommendedName>
        <fullName evidence="8">Polysaccharide chain length determinant N-terminal domain-containing protein</fullName>
    </recommendedName>
</protein>
<dbReference type="EMBL" id="ACZL01000009">
    <property type="protein sequence ID" value="EHI56385.1"/>
    <property type="molecule type" value="Genomic_DNA"/>
</dbReference>
<evidence type="ECO:0000313" key="9">
    <source>
        <dbReference type="EMBL" id="EHI56385.1"/>
    </source>
</evidence>
<evidence type="ECO:0000256" key="3">
    <source>
        <dbReference type="ARBA" id="ARBA00022475"/>
    </source>
</evidence>
<keyword evidence="10" id="KW-1185">Reference proteome</keyword>
<keyword evidence="4 7" id="KW-0812">Transmembrane</keyword>
<accession>G5GFW1</accession>
<comment type="similarity">
    <text evidence="2">Belongs to the CpsC/CapA family.</text>
</comment>
<comment type="subcellular location">
    <subcellularLocation>
        <location evidence="1">Cell membrane</location>
        <topology evidence="1">Multi-pass membrane protein</topology>
    </subcellularLocation>
</comment>
<dbReference type="PATRIC" id="fig|679200.3.peg.479"/>
<reference evidence="9 10" key="1">
    <citation type="submission" date="2011-08" db="EMBL/GenBank/DDBJ databases">
        <title>The Genome Sequence of Johnsonella ignava ATCC 51276.</title>
        <authorList>
            <consortium name="The Broad Institute Genome Sequencing Platform"/>
            <person name="Earl A."/>
            <person name="Ward D."/>
            <person name="Feldgarden M."/>
            <person name="Gevers D."/>
            <person name="Izard J."/>
            <person name="Blanton J.M."/>
            <person name="Baranova O.V."/>
            <person name="Dewhirst F.E."/>
            <person name="Young S.K."/>
            <person name="Zeng Q."/>
            <person name="Gargeya S."/>
            <person name="Fitzgerald M."/>
            <person name="Haas B."/>
            <person name="Abouelleil A."/>
            <person name="Alvarado L."/>
            <person name="Arachchi H.M."/>
            <person name="Berlin A."/>
            <person name="Brown A."/>
            <person name="Chapman S.B."/>
            <person name="Chen Z."/>
            <person name="Dunbar C."/>
            <person name="Freedman E."/>
            <person name="Gearin G."/>
            <person name="Gellesch M."/>
            <person name="Goldberg J."/>
            <person name="Griggs A."/>
            <person name="Gujja S."/>
            <person name="Heiman D."/>
            <person name="Howarth C."/>
            <person name="Larson L."/>
            <person name="Lui A."/>
            <person name="MacDonald P.J.P."/>
            <person name="Montmayeur A."/>
            <person name="Murphy C."/>
            <person name="Neiman D."/>
            <person name="Pearson M."/>
            <person name="Priest M."/>
            <person name="Roberts A."/>
            <person name="Saif S."/>
            <person name="Shea T."/>
            <person name="Shenoy N."/>
            <person name="Sisk P."/>
            <person name="Stolte C."/>
            <person name="Sykes S."/>
            <person name="Wortman J."/>
            <person name="Nusbaum C."/>
            <person name="Birren B."/>
        </authorList>
    </citation>
    <scope>NUCLEOTIDE SEQUENCE [LARGE SCALE GENOMIC DNA]</scope>
    <source>
        <strain evidence="9 10">ATCC 51276</strain>
    </source>
</reference>
<feature type="domain" description="Polysaccharide chain length determinant N-terminal" evidence="8">
    <location>
        <begin position="32"/>
        <end position="120"/>
    </location>
</feature>
<dbReference type="GO" id="GO:0005886">
    <property type="term" value="C:plasma membrane"/>
    <property type="evidence" value="ECO:0007669"/>
    <property type="project" value="UniProtKB-SubCell"/>
</dbReference>
<evidence type="ECO:0000256" key="6">
    <source>
        <dbReference type="ARBA" id="ARBA00023136"/>
    </source>
</evidence>
<dbReference type="PANTHER" id="PTHR32309:SF13">
    <property type="entry name" value="FERRIC ENTEROBACTIN TRANSPORT PROTEIN FEPE"/>
    <property type="match status" value="1"/>
</dbReference>
<feature type="transmembrane region" description="Helical" evidence="7">
    <location>
        <begin position="198"/>
        <end position="222"/>
    </location>
</feature>
<evidence type="ECO:0000256" key="1">
    <source>
        <dbReference type="ARBA" id="ARBA00004651"/>
    </source>
</evidence>
<evidence type="ECO:0000256" key="4">
    <source>
        <dbReference type="ARBA" id="ARBA00022692"/>
    </source>
</evidence>
<dbReference type="InterPro" id="IPR003856">
    <property type="entry name" value="LPS_length_determ_N"/>
</dbReference>
<keyword evidence="5 7" id="KW-1133">Transmembrane helix</keyword>
<keyword evidence="3" id="KW-1003">Cell membrane</keyword>
<evidence type="ECO:0000313" key="10">
    <source>
        <dbReference type="Proteomes" id="UP000003011"/>
    </source>
</evidence>
<dbReference type="PANTHER" id="PTHR32309">
    <property type="entry name" value="TYROSINE-PROTEIN KINASE"/>
    <property type="match status" value="1"/>
</dbReference>
<evidence type="ECO:0000256" key="7">
    <source>
        <dbReference type="SAM" id="Phobius"/>
    </source>
</evidence>
<name>G5GFW1_9FIRM</name>
<gene>
    <name evidence="9" type="ORF">HMPREF9333_00450</name>
</gene>
<dbReference type="Proteomes" id="UP000003011">
    <property type="component" value="Unassembled WGS sequence"/>
</dbReference>
<evidence type="ECO:0000259" key="8">
    <source>
        <dbReference type="Pfam" id="PF02706"/>
    </source>
</evidence>
<comment type="caution">
    <text evidence="9">The sequence shown here is derived from an EMBL/GenBank/DDBJ whole genome shotgun (WGS) entry which is preliminary data.</text>
</comment>
<dbReference type="Pfam" id="PF02706">
    <property type="entry name" value="Wzz"/>
    <property type="match status" value="1"/>
</dbReference>